<evidence type="ECO:0000259" key="1">
    <source>
        <dbReference type="Pfam" id="PF01850"/>
    </source>
</evidence>
<dbReference type="InterPro" id="IPR029060">
    <property type="entry name" value="PIN-like_dom_sf"/>
</dbReference>
<comment type="caution">
    <text evidence="2">The sequence shown here is derived from an EMBL/GenBank/DDBJ whole genome shotgun (WGS) entry which is preliminary data.</text>
</comment>
<dbReference type="InterPro" id="IPR052919">
    <property type="entry name" value="TA_system_RNase"/>
</dbReference>
<dbReference type="Gene3D" id="3.40.50.1010">
    <property type="entry name" value="5'-nuclease"/>
    <property type="match status" value="1"/>
</dbReference>
<keyword evidence="3" id="KW-1185">Reference proteome</keyword>
<organism evidence="2 3">
    <name type="scientific">Phragmitibacter flavus</name>
    <dbReference type="NCBI Taxonomy" id="2576071"/>
    <lineage>
        <taxon>Bacteria</taxon>
        <taxon>Pseudomonadati</taxon>
        <taxon>Verrucomicrobiota</taxon>
        <taxon>Verrucomicrobiia</taxon>
        <taxon>Verrucomicrobiales</taxon>
        <taxon>Verrucomicrobiaceae</taxon>
        <taxon>Phragmitibacter</taxon>
    </lineage>
</organism>
<dbReference type="InterPro" id="IPR002716">
    <property type="entry name" value="PIN_dom"/>
</dbReference>
<dbReference type="Pfam" id="PF01850">
    <property type="entry name" value="PIN"/>
    <property type="match status" value="1"/>
</dbReference>
<protein>
    <submittedName>
        <fullName evidence="2">Type II toxin-antitoxin system VapC family toxin</fullName>
    </submittedName>
</protein>
<sequence length="131" mass="14578">MGPVNYLLDTCSFLWLAQQPTMLSPTAKAILDNPETQIFLSDVSIWEVTLKHSTGRLPLPGIPRAWIPEKIQHHQLQQISITHDALYTSGELPRLHPDPFDRLLAAQALTLGLILLSPDTPLSILGAARIW</sequence>
<evidence type="ECO:0000313" key="3">
    <source>
        <dbReference type="Proteomes" id="UP000306196"/>
    </source>
</evidence>
<dbReference type="Proteomes" id="UP000306196">
    <property type="component" value="Unassembled WGS sequence"/>
</dbReference>
<gene>
    <name evidence="2" type="ORF">FEM03_15900</name>
</gene>
<dbReference type="RefSeq" id="WP_138087265.1">
    <property type="nucleotide sequence ID" value="NZ_VAUV01000011.1"/>
</dbReference>
<dbReference type="PANTHER" id="PTHR36173:SF2">
    <property type="entry name" value="RIBONUCLEASE VAPC16"/>
    <property type="match status" value="1"/>
</dbReference>
<dbReference type="AlphaFoldDB" id="A0A5R8KBY0"/>
<dbReference type="OrthoDB" id="9798990at2"/>
<dbReference type="EMBL" id="VAUV01000011">
    <property type="protein sequence ID" value="TLD69806.1"/>
    <property type="molecule type" value="Genomic_DNA"/>
</dbReference>
<dbReference type="InterPro" id="IPR041705">
    <property type="entry name" value="PIN_Sll0205"/>
</dbReference>
<proteinExistence type="predicted"/>
<reference evidence="2 3" key="1">
    <citation type="submission" date="2019-05" db="EMBL/GenBank/DDBJ databases">
        <title>Verrucobacter flavum gen. nov., sp. nov. a new member of the family Verrucomicrobiaceae.</title>
        <authorList>
            <person name="Szuroczki S."/>
            <person name="Abbaszade G."/>
            <person name="Szabo A."/>
            <person name="Felfoldi T."/>
            <person name="Schumann P."/>
            <person name="Boka K."/>
            <person name="Keki Z."/>
            <person name="Toumi M."/>
            <person name="Toth E."/>
        </authorList>
    </citation>
    <scope>NUCLEOTIDE SEQUENCE [LARGE SCALE GENOMIC DNA]</scope>
    <source>
        <strain evidence="2 3">MG-N-17</strain>
    </source>
</reference>
<dbReference type="CDD" id="cd09872">
    <property type="entry name" value="PIN_Sll0205-like"/>
    <property type="match status" value="1"/>
</dbReference>
<dbReference type="PANTHER" id="PTHR36173">
    <property type="entry name" value="RIBONUCLEASE VAPC16-RELATED"/>
    <property type="match status" value="1"/>
</dbReference>
<evidence type="ECO:0000313" key="2">
    <source>
        <dbReference type="EMBL" id="TLD69806.1"/>
    </source>
</evidence>
<dbReference type="SUPFAM" id="SSF88723">
    <property type="entry name" value="PIN domain-like"/>
    <property type="match status" value="1"/>
</dbReference>
<name>A0A5R8KBY0_9BACT</name>
<accession>A0A5R8KBY0</accession>
<feature type="domain" description="PIN" evidence="1">
    <location>
        <begin position="6"/>
        <end position="120"/>
    </location>
</feature>